<evidence type="ECO:0000256" key="6">
    <source>
        <dbReference type="ARBA" id="ARBA00023098"/>
    </source>
</evidence>
<dbReference type="GO" id="GO:0000287">
    <property type="term" value="F:magnesium ion binding"/>
    <property type="evidence" value="ECO:0007669"/>
    <property type="project" value="UniProtKB-UniRule"/>
</dbReference>
<dbReference type="Proteomes" id="UP000316887">
    <property type="component" value="Unassembled WGS sequence"/>
</dbReference>
<evidence type="ECO:0000313" key="10">
    <source>
        <dbReference type="EMBL" id="TQL18009.1"/>
    </source>
</evidence>
<dbReference type="InterPro" id="IPR002582">
    <property type="entry name" value="ACPS"/>
</dbReference>
<keyword evidence="4 8" id="KW-0276">Fatty acid metabolism</keyword>
<organism evidence="10 11">
    <name type="scientific">Zymomonas mobilis</name>
    <dbReference type="NCBI Taxonomy" id="542"/>
    <lineage>
        <taxon>Bacteria</taxon>
        <taxon>Pseudomonadati</taxon>
        <taxon>Pseudomonadota</taxon>
        <taxon>Alphaproteobacteria</taxon>
        <taxon>Sphingomonadales</taxon>
        <taxon>Zymomonadaceae</taxon>
        <taxon>Zymomonas</taxon>
    </lineage>
</organism>
<dbReference type="Gene3D" id="3.90.470.20">
    <property type="entry name" value="4'-phosphopantetheinyl transferase domain"/>
    <property type="match status" value="1"/>
</dbReference>
<feature type="binding site" evidence="8">
    <location>
        <position position="8"/>
    </location>
    <ligand>
        <name>Mg(2+)</name>
        <dbReference type="ChEBI" id="CHEBI:18420"/>
    </ligand>
</feature>
<accession>A0A542W3B5</accession>
<dbReference type="RefSeq" id="WP_141920450.1">
    <property type="nucleotide sequence ID" value="NZ_VFOF01000001.1"/>
</dbReference>
<keyword evidence="6 8" id="KW-0443">Lipid metabolism</keyword>
<evidence type="ECO:0000256" key="4">
    <source>
        <dbReference type="ARBA" id="ARBA00022832"/>
    </source>
</evidence>
<dbReference type="GO" id="GO:0008897">
    <property type="term" value="F:holo-[acyl-carrier-protein] synthase activity"/>
    <property type="evidence" value="ECO:0007669"/>
    <property type="project" value="UniProtKB-UniRule"/>
</dbReference>
<evidence type="ECO:0000259" key="9">
    <source>
        <dbReference type="Pfam" id="PF01648"/>
    </source>
</evidence>
<keyword evidence="2 8" id="KW-0808">Transferase</keyword>
<comment type="function">
    <text evidence="8">Transfers the 4'-phosphopantetheine moiety from coenzyme A to a Ser of acyl-carrier-protein.</text>
</comment>
<dbReference type="OrthoDB" id="517356at2"/>
<keyword evidence="3 8" id="KW-0479">Metal-binding</keyword>
<comment type="similarity">
    <text evidence="8">Belongs to the P-Pant transferase superfamily. AcpS family.</text>
</comment>
<keyword evidence="7 8" id="KW-0275">Fatty acid biosynthesis</keyword>
<name>A0A542W3B5_ZYMMB</name>
<dbReference type="GO" id="GO:0005737">
    <property type="term" value="C:cytoplasm"/>
    <property type="evidence" value="ECO:0007669"/>
    <property type="project" value="UniProtKB-SubCell"/>
</dbReference>
<dbReference type="GO" id="GO:0006633">
    <property type="term" value="P:fatty acid biosynthetic process"/>
    <property type="evidence" value="ECO:0007669"/>
    <property type="project" value="UniProtKB-UniRule"/>
</dbReference>
<dbReference type="InterPro" id="IPR004568">
    <property type="entry name" value="Ppantetheine-prot_Trfase_dom"/>
</dbReference>
<dbReference type="NCBIfam" id="TIGR00516">
    <property type="entry name" value="acpS"/>
    <property type="match status" value="1"/>
</dbReference>
<comment type="cofactor">
    <cofactor evidence="8">
        <name>Mg(2+)</name>
        <dbReference type="ChEBI" id="CHEBI:18420"/>
    </cofactor>
</comment>
<gene>
    <name evidence="8" type="primary">acpS</name>
    <name evidence="10" type="ORF">FBY58_1623</name>
</gene>
<dbReference type="SUPFAM" id="SSF56214">
    <property type="entry name" value="4'-phosphopantetheinyl transferase"/>
    <property type="match status" value="1"/>
</dbReference>
<evidence type="ECO:0000256" key="7">
    <source>
        <dbReference type="ARBA" id="ARBA00023160"/>
    </source>
</evidence>
<evidence type="ECO:0000313" key="11">
    <source>
        <dbReference type="Proteomes" id="UP000316887"/>
    </source>
</evidence>
<keyword evidence="8" id="KW-0963">Cytoplasm</keyword>
<dbReference type="EC" id="2.7.8.7" evidence="8"/>
<comment type="subcellular location">
    <subcellularLocation>
        <location evidence="8">Cytoplasm</location>
    </subcellularLocation>
</comment>
<sequence length="134" mass="14800">MIIGIGTDLCNIDRIATILDKKESGRFLKRLFSCEEIEASSAFSMTKAGFFAKRFAAKEAFVKALGTGFRHSISFQDISISNDKLGAPRLNISGKAALLLEEKKPPRHNISIHLSLSDDQPWALAFVVIEAYPE</sequence>
<dbReference type="EMBL" id="VFOF01000001">
    <property type="protein sequence ID" value="TQL18009.1"/>
    <property type="molecule type" value="Genomic_DNA"/>
</dbReference>
<keyword evidence="5 8" id="KW-0460">Magnesium</keyword>
<dbReference type="Pfam" id="PF01648">
    <property type="entry name" value="ACPS"/>
    <property type="match status" value="1"/>
</dbReference>
<comment type="catalytic activity">
    <reaction evidence="8">
        <text>apo-[ACP] + CoA = holo-[ACP] + adenosine 3',5'-bisphosphate + H(+)</text>
        <dbReference type="Rhea" id="RHEA:12068"/>
        <dbReference type="Rhea" id="RHEA-COMP:9685"/>
        <dbReference type="Rhea" id="RHEA-COMP:9690"/>
        <dbReference type="ChEBI" id="CHEBI:15378"/>
        <dbReference type="ChEBI" id="CHEBI:29999"/>
        <dbReference type="ChEBI" id="CHEBI:57287"/>
        <dbReference type="ChEBI" id="CHEBI:58343"/>
        <dbReference type="ChEBI" id="CHEBI:64479"/>
        <dbReference type="EC" id="2.7.8.7"/>
    </reaction>
</comment>
<proteinExistence type="inferred from homology"/>
<dbReference type="HAMAP" id="MF_00101">
    <property type="entry name" value="AcpS"/>
    <property type="match status" value="1"/>
</dbReference>
<dbReference type="InterPro" id="IPR037143">
    <property type="entry name" value="4-PPantetheinyl_Trfase_dom_sf"/>
</dbReference>
<comment type="caution">
    <text evidence="10">The sequence shown here is derived from an EMBL/GenBank/DDBJ whole genome shotgun (WGS) entry which is preliminary data.</text>
</comment>
<feature type="binding site" evidence="8">
    <location>
        <position position="59"/>
    </location>
    <ligand>
        <name>Mg(2+)</name>
        <dbReference type="ChEBI" id="CHEBI:18420"/>
    </ligand>
</feature>
<evidence type="ECO:0000256" key="5">
    <source>
        <dbReference type="ARBA" id="ARBA00022842"/>
    </source>
</evidence>
<evidence type="ECO:0000256" key="2">
    <source>
        <dbReference type="ARBA" id="ARBA00022679"/>
    </source>
</evidence>
<protein>
    <recommendedName>
        <fullName evidence="8">Holo-[acyl-carrier-protein] synthase</fullName>
        <shortName evidence="8">Holo-ACP synthase</shortName>
        <ecNumber evidence="8">2.7.8.7</ecNumber>
    </recommendedName>
    <alternativeName>
        <fullName evidence="8">4'-phosphopantetheinyl transferase AcpS</fullName>
    </alternativeName>
</protein>
<keyword evidence="1 8" id="KW-0444">Lipid biosynthesis</keyword>
<dbReference type="InterPro" id="IPR008278">
    <property type="entry name" value="4-PPantetheinyl_Trfase_dom"/>
</dbReference>
<feature type="domain" description="4'-phosphopantetheinyl transferase" evidence="9">
    <location>
        <begin position="4"/>
        <end position="98"/>
    </location>
</feature>
<evidence type="ECO:0000256" key="3">
    <source>
        <dbReference type="ARBA" id="ARBA00022723"/>
    </source>
</evidence>
<evidence type="ECO:0000256" key="1">
    <source>
        <dbReference type="ARBA" id="ARBA00022516"/>
    </source>
</evidence>
<dbReference type="AlphaFoldDB" id="A0A542W3B5"/>
<dbReference type="NCBIfam" id="TIGR00556">
    <property type="entry name" value="pantethn_trn"/>
    <property type="match status" value="1"/>
</dbReference>
<evidence type="ECO:0000256" key="8">
    <source>
        <dbReference type="HAMAP-Rule" id="MF_00101"/>
    </source>
</evidence>
<reference evidence="10 11" key="1">
    <citation type="submission" date="2019-06" db="EMBL/GenBank/DDBJ databases">
        <title>Genome sequencing of Zymomonas mobilis strains for genetic engineering and biofuel applications.</title>
        <authorList>
            <person name="Teravest M."/>
        </authorList>
    </citation>
    <scope>NUCLEOTIDE SEQUENCE [LARGE SCALE GENOMIC DNA]</scope>
    <source>
        <strain evidence="10 11">AN0101</strain>
    </source>
</reference>